<dbReference type="EMBL" id="PDCK01000040">
    <property type="protein sequence ID" value="PRQ49504.1"/>
    <property type="molecule type" value="Genomic_DNA"/>
</dbReference>
<dbReference type="AlphaFoldDB" id="A0A2P6RSU4"/>
<keyword evidence="3" id="KW-1185">Reference proteome</keyword>
<organism evidence="2 3">
    <name type="scientific">Rosa chinensis</name>
    <name type="common">China rose</name>
    <dbReference type="NCBI Taxonomy" id="74649"/>
    <lineage>
        <taxon>Eukaryota</taxon>
        <taxon>Viridiplantae</taxon>
        <taxon>Streptophyta</taxon>
        <taxon>Embryophyta</taxon>
        <taxon>Tracheophyta</taxon>
        <taxon>Spermatophyta</taxon>
        <taxon>Magnoliopsida</taxon>
        <taxon>eudicotyledons</taxon>
        <taxon>Gunneridae</taxon>
        <taxon>Pentapetalae</taxon>
        <taxon>rosids</taxon>
        <taxon>fabids</taxon>
        <taxon>Rosales</taxon>
        <taxon>Rosaceae</taxon>
        <taxon>Rosoideae</taxon>
        <taxon>Rosoideae incertae sedis</taxon>
        <taxon>Rosa</taxon>
    </lineage>
</organism>
<protein>
    <submittedName>
        <fullName evidence="2">Uncharacterized protein</fullName>
    </submittedName>
</protein>
<proteinExistence type="predicted"/>
<accession>A0A2P6RSU4</accession>
<dbReference type="Gramene" id="PRQ49504">
    <property type="protein sequence ID" value="PRQ49504"/>
    <property type="gene ID" value="RchiOBHm_Chr2g0122671"/>
</dbReference>
<evidence type="ECO:0000313" key="2">
    <source>
        <dbReference type="EMBL" id="PRQ49504.1"/>
    </source>
</evidence>
<evidence type="ECO:0000256" key="1">
    <source>
        <dbReference type="SAM" id="MobiDB-lite"/>
    </source>
</evidence>
<feature type="region of interest" description="Disordered" evidence="1">
    <location>
        <begin position="82"/>
        <end position="110"/>
    </location>
</feature>
<comment type="caution">
    <text evidence="2">The sequence shown here is derived from an EMBL/GenBank/DDBJ whole genome shotgun (WGS) entry which is preliminary data.</text>
</comment>
<name>A0A2P6RSU4_ROSCH</name>
<evidence type="ECO:0000313" key="3">
    <source>
        <dbReference type="Proteomes" id="UP000238479"/>
    </source>
</evidence>
<reference evidence="2 3" key="1">
    <citation type="journal article" date="2018" name="Nat. Genet.">
        <title>The Rosa genome provides new insights in the design of modern roses.</title>
        <authorList>
            <person name="Bendahmane M."/>
        </authorList>
    </citation>
    <scope>NUCLEOTIDE SEQUENCE [LARGE SCALE GENOMIC DNA]</scope>
    <source>
        <strain evidence="3">cv. Old Blush</strain>
    </source>
</reference>
<dbReference type="Proteomes" id="UP000238479">
    <property type="component" value="Chromosome 2"/>
</dbReference>
<sequence>MHPRRKRDRSTPNQYSFFVFDTSSKYSKTSSHPSCLTLGVSSSLHSLLSQKSSTSRFGNFSLSRVQSSLSLISLLSLQINPKSSISKPSMDPTPSSTKSNHSHQNLTKTP</sequence>
<gene>
    <name evidence="2" type="ORF">RchiOBHm_Chr2g0122671</name>
</gene>